<proteinExistence type="predicted"/>
<evidence type="ECO:0000313" key="1">
    <source>
        <dbReference type="EMBL" id="GAE37187.1"/>
    </source>
</evidence>
<evidence type="ECO:0000313" key="2">
    <source>
        <dbReference type="Proteomes" id="UP000018896"/>
    </source>
</evidence>
<dbReference type="AlphaFoldDB" id="W4QZ48"/>
<protein>
    <submittedName>
        <fullName evidence="1">Uncharacterized protein</fullName>
    </submittedName>
</protein>
<reference evidence="1 2" key="1">
    <citation type="journal article" date="2014" name="Genome Announc.">
        <title>Draft Genome Sequences of Three Alkaliphilic Bacillus Strains, Bacillus wakoensis JCM 9140T, Bacillus akibai JCM 9157T, and Bacillus hemicellulosilyticus JCM 9152T.</title>
        <authorList>
            <person name="Yuki M."/>
            <person name="Oshima K."/>
            <person name="Suda W."/>
            <person name="Oshida Y."/>
            <person name="Kitamura K."/>
            <person name="Iida T."/>
            <person name="Hattori M."/>
            <person name="Ohkuma M."/>
        </authorList>
    </citation>
    <scope>NUCLEOTIDE SEQUENCE [LARGE SCALE GENOMIC DNA]</scope>
    <source>
        <strain evidence="1 2">JCM 9157</strain>
    </source>
</reference>
<sequence>MDKDEGRYTEILNEVKSKGFSQKEIAQIEELVKIAKRSNLPLKMPSEAKTKTDYMISLAGAYAMLKSFKALGDQGYIVYQNDEGDMVHHFANGRIEKHK</sequence>
<accession>W4QZ48</accession>
<name>W4QZ48_HALA3</name>
<dbReference type="RefSeq" id="WP_035667653.1">
    <property type="nucleotide sequence ID" value="NZ_BAUV01000058.1"/>
</dbReference>
<gene>
    <name evidence="1" type="ORF">JCM9157_4455</name>
</gene>
<organism evidence="1 2">
    <name type="scientific">Halalkalibacter akibai (strain ATCC 43226 / DSM 21942 / CIP 109018 / JCM 9157 / 1139)</name>
    <name type="common">Bacillus akibai</name>
    <dbReference type="NCBI Taxonomy" id="1236973"/>
    <lineage>
        <taxon>Bacteria</taxon>
        <taxon>Bacillati</taxon>
        <taxon>Bacillota</taxon>
        <taxon>Bacilli</taxon>
        <taxon>Bacillales</taxon>
        <taxon>Bacillaceae</taxon>
        <taxon>Halalkalibacter</taxon>
    </lineage>
</organism>
<dbReference type="EMBL" id="BAUV01000058">
    <property type="protein sequence ID" value="GAE37187.1"/>
    <property type="molecule type" value="Genomic_DNA"/>
</dbReference>
<comment type="caution">
    <text evidence="1">The sequence shown here is derived from an EMBL/GenBank/DDBJ whole genome shotgun (WGS) entry which is preliminary data.</text>
</comment>
<dbReference type="Proteomes" id="UP000018896">
    <property type="component" value="Unassembled WGS sequence"/>
</dbReference>
<keyword evidence="2" id="KW-1185">Reference proteome</keyword>